<evidence type="ECO:0000256" key="3">
    <source>
        <dbReference type="ARBA" id="ARBA00022989"/>
    </source>
</evidence>
<evidence type="ECO:0000256" key="5">
    <source>
        <dbReference type="SAM" id="MobiDB-lite"/>
    </source>
</evidence>
<keyword evidence="3 6" id="KW-1133">Transmembrane helix</keyword>
<feature type="transmembrane region" description="Helical" evidence="6">
    <location>
        <begin position="288"/>
        <end position="306"/>
    </location>
</feature>
<feature type="compositionally biased region" description="Polar residues" evidence="5">
    <location>
        <begin position="418"/>
        <end position="441"/>
    </location>
</feature>
<keyword evidence="2 6" id="KW-0812">Transmembrane</keyword>
<feature type="transmembrane region" description="Helical" evidence="6">
    <location>
        <begin position="22"/>
        <end position="45"/>
    </location>
</feature>
<comment type="caution">
    <text evidence="8">The sequence shown here is derived from an EMBL/GenBank/DDBJ whole genome shotgun (WGS) entry which is preliminary data.</text>
</comment>
<feature type="transmembrane region" description="Helical" evidence="6">
    <location>
        <begin position="57"/>
        <end position="81"/>
    </location>
</feature>
<dbReference type="PROSITE" id="PS50261">
    <property type="entry name" value="G_PROTEIN_RECEP_F2_4"/>
    <property type="match status" value="1"/>
</dbReference>
<dbReference type="GO" id="GO:0005886">
    <property type="term" value="C:plasma membrane"/>
    <property type="evidence" value="ECO:0007669"/>
    <property type="project" value="TreeGrafter"/>
</dbReference>
<evidence type="ECO:0000313" key="8">
    <source>
        <dbReference type="EMBL" id="KAF4616340.1"/>
    </source>
</evidence>
<dbReference type="EMBL" id="JAACJL010000031">
    <property type="protein sequence ID" value="KAF4616340.1"/>
    <property type="molecule type" value="Genomic_DNA"/>
</dbReference>
<gene>
    <name evidence="8" type="ORF">D9613_008820</name>
</gene>
<keyword evidence="9" id="KW-1185">Reference proteome</keyword>
<dbReference type="GO" id="GO:0007189">
    <property type="term" value="P:adenylate cyclase-activating G protein-coupled receptor signaling pathway"/>
    <property type="evidence" value="ECO:0007669"/>
    <property type="project" value="TreeGrafter"/>
</dbReference>
<reference evidence="8 9" key="1">
    <citation type="submission" date="2019-12" db="EMBL/GenBank/DDBJ databases">
        <authorList>
            <person name="Floudas D."/>
            <person name="Bentzer J."/>
            <person name="Ahren D."/>
            <person name="Johansson T."/>
            <person name="Persson P."/>
            <person name="Tunlid A."/>
        </authorList>
    </citation>
    <scope>NUCLEOTIDE SEQUENCE [LARGE SCALE GENOMIC DNA]</scope>
    <source>
        <strain evidence="8 9">CBS 102.39</strain>
    </source>
</reference>
<dbReference type="AlphaFoldDB" id="A0A8H4QS05"/>
<proteinExistence type="predicted"/>
<feature type="region of interest" description="Disordered" evidence="5">
    <location>
        <begin position="404"/>
        <end position="462"/>
    </location>
</feature>
<feature type="transmembrane region" description="Helical" evidence="6">
    <location>
        <begin position="183"/>
        <end position="203"/>
    </location>
</feature>
<comment type="subcellular location">
    <subcellularLocation>
        <location evidence="1">Membrane</location>
        <topology evidence="1">Multi-pass membrane protein</topology>
    </subcellularLocation>
</comment>
<evidence type="ECO:0000259" key="7">
    <source>
        <dbReference type="PROSITE" id="PS50261"/>
    </source>
</evidence>
<dbReference type="GO" id="GO:0007166">
    <property type="term" value="P:cell surface receptor signaling pathway"/>
    <property type="evidence" value="ECO:0007669"/>
    <property type="project" value="InterPro"/>
</dbReference>
<evidence type="ECO:0000256" key="4">
    <source>
        <dbReference type="ARBA" id="ARBA00023136"/>
    </source>
</evidence>
<feature type="transmembrane region" description="Helical" evidence="6">
    <location>
        <begin position="108"/>
        <end position="126"/>
    </location>
</feature>
<feature type="transmembrane region" description="Helical" evidence="6">
    <location>
        <begin position="133"/>
        <end position="155"/>
    </location>
</feature>
<evidence type="ECO:0000256" key="1">
    <source>
        <dbReference type="ARBA" id="ARBA00004141"/>
    </source>
</evidence>
<dbReference type="PANTHER" id="PTHR23112:SF37">
    <property type="entry name" value="G PROTEIN-COUPLED RECEPTOR GPR1"/>
    <property type="match status" value="1"/>
</dbReference>
<name>A0A8H4QS05_9AGAR</name>
<sequence length="462" mass="50525">MANITDNSSMEAPYSFHDGQKIGVIITALVALISFVSAFLLFAYNRPQRNTFKNPQTYTYFLCLLVSVLLQELGAVLSFGWGAMGSIGVGTLCNAQGSFKQVGELATAVWSTILALHTFHILFLRVRATKKVFISALISGWAIVLVLSVVGPLVLQRKGSYFSVVGGSCGVASSYLLARLLTGYLFAFVAIFIGVSLSLLVLLRIRGNLSRDRYNRWQLYVVPSNDKDWKIAFSREATSTSTAMQQVTTKLVLYPIAYAALALPINIIRVLESNGTAVSFALETVATAWYNLLGPFIVIITFYITGRPSSDSSLLPSIFSDPKSTIKKSIGSPRLLSVTRADTPASFYDKEPRSDTPASFFDKGIRADTPGSMSGVNYYDLRSATPASFYNYNREPRADTAMSFYNQDSNDDEEKPKNPSTLDISQSTVSVNLPTKPQNTYVAPESWKTTAPRGKTYVGSSA</sequence>
<dbReference type="Proteomes" id="UP000521872">
    <property type="component" value="Unassembled WGS sequence"/>
</dbReference>
<dbReference type="GO" id="GO:0004930">
    <property type="term" value="F:G protein-coupled receptor activity"/>
    <property type="evidence" value="ECO:0007669"/>
    <property type="project" value="TreeGrafter"/>
</dbReference>
<accession>A0A8H4QS05</accession>
<dbReference type="InterPro" id="IPR017981">
    <property type="entry name" value="GPCR_2-like_7TM"/>
</dbReference>
<evidence type="ECO:0000313" key="9">
    <source>
        <dbReference type="Proteomes" id="UP000521872"/>
    </source>
</evidence>
<organism evidence="8 9">
    <name type="scientific">Agrocybe pediades</name>
    <dbReference type="NCBI Taxonomy" id="84607"/>
    <lineage>
        <taxon>Eukaryota</taxon>
        <taxon>Fungi</taxon>
        <taxon>Dikarya</taxon>
        <taxon>Basidiomycota</taxon>
        <taxon>Agaricomycotina</taxon>
        <taxon>Agaricomycetes</taxon>
        <taxon>Agaricomycetidae</taxon>
        <taxon>Agaricales</taxon>
        <taxon>Agaricineae</taxon>
        <taxon>Strophariaceae</taxon>
        <taxon>Agrocybe</taxon>
    </lineage>
</organism>
<evidence type="ECO:0000256" key="6">
    <source>
        <dbReference type="SAM" id="Phobius"/>
    </source>
</evidence>
<dbReference type="Gene3D" id="1.20.1070.10">
    <property type="entry name" value="Rhodopsin 7-helix transmembrane proteins"/>
    <property type="match status" value="1"/>
</dbReference>
<evidence type="ECO:0000256" key="2">
    <source>
        <dbReference type="ARBA" id="ARBA00022692"/>
    </source>
</evidence>
<feature type="transmembrane region" description="Helical" evidence="6">
    <location>
        <begin position="251"/>
        <end position="268"/>
    </location>
</feature>
<keyword evidence="4 6" id="KW-0472">Membrane</keyword>
<protein>
    <recommendedName>
        <fullName evidence="7">G-protein coupled receptors family 2 profile 2 domain-containing protein</fullName>
    </recommendedName>
</protein>
<feature type="domain" description="G-protein coupled receptors family 2 profile 2" evidence="7">
    <location>
        <begin position="20"/>
        <end position="201"/>
    </location>
</feature>
<dbReference type="PANTHER" id="PTHR23112">
    <property type="entry name" value="G PROTEIN-COUPLED RECEPTOR 157-RELATED"/>
    <property type="match status" value="1"/>
</dbReference>